<dbReference type="Pfam" id="PF02028">
    <property type="entry name" value="BCCT"/>
    <property type="match status" value="1"/>
</dbReference>
<feature type="compositionally biased region" description="Polar residues" evidence="8">
    <location>
        <begin position="648"/>
        <end position="668"/>
    </location>
</feature>
<evidence type="ECO:0000256" key="5">
    <source>
        <dbReference type="ARBA" id="ARBA00022692"/>
    </source>
</evidence>
<feature type="transmembrane region" description="Helical" evidence="9">
    <location>
        <begin position="393"/>
        <end position="418"/>
    </location>
</feature>
<feature type="transmembrane region" description="Helical" evidence="9">
    <location>
        <begin position="275"/>
        <end position="295"/>
    </location>
</feature>
<comment type="subcellular location">
    <subcellularLocation>
        <location evidence="1">Cell membrane</location>
        <topology evidence="1">Multi-pass membrane protein</topology>
    </subcellularLocation>
</comment>
<evidence type="ECO:0000313" key="10">
    <source>
        <dbReference type="EMBL" id="REE04072.1"/>
    </source>
</evidence>
<dbReference type="NCBIfam" id="TIGR00842">
    <property type="entry name" value="bcct"/>
    <property type="match status" value="1"/>
</dbReference>
<dbReference type="GO" id="GO:0005886">
    <property type="term" value="C:plasma membrane"/>
    <property type="evidence" value="ECO:0007669"/>
    <property type="project" value="UniProtKB-SubCell"/>
</dbReference>
<keyword evidence="5 9" id="KW-0812">Transmembrane</keyword>
<protein>
    <submittedName>
        <fullName evidence="10">Choline/carnitine/betaine transport</fullName>
    </submittedName>
</protein>
<feature type="transmembrane region" description="Helical" evidence="9">
    <location>
        <begin position="187"/>
        <end position="205"/>
    </location>
</feature>
<dbReference type="EMBL" id="QREH01000001">
    <property type="protein sequence ID" value="REE04072.1"/>
    <property type="molecule type" value="Genomic_DNA"/>
</dbReference>
<feature type="transmembrane region" description="Helical" evidence="9">
    <location>
        <begin position="307"/>
        <end position="329"/>
    </location>
</feature>
<feature type="transmembrane region" description="Helical" evidence="9">
    <location>
        <begin position="91"/>
        <end position="111"/>
    </location>
</feature>
<evidence type="ECO:0000256" key="1">
    <source>
        <dbReference type="ARBA" id="ARBA00004651"/>
    </source>
</evidence>
<keyword evidence="3" id="KW-0813">Transport</keyword>
<feature type="compositionally biased region" description="Polar residues" evidence="8">
    <location>
        <begin position="589"/>
        <end position="599"/>
    </location>
</feature>
<feature type="transmembrane region" description="Helical" evidence="9">
    <location>
        <begin position="517"/>
        <end position="537"/>
    </location>
</feature>
<keyword evidence="11" id="KW-1185">Reference proteome</keyword>
<dbReference type="RefSeq" id="WP_342767568.1">
    <property type="nucleotide sequence ID" value="NZ_QREH01000001.1"/>
</dbReference>
<dbReference type="Proteomes" id="UP000256727">
    <property type="component" value="Unassembled WGS sequence"/>
</dbReference>
<feature type="transmembrane region" description="Helical" evidence="9">
    <location>
        <begin position="363"/>
        <end position="381"/>
    </location>
</feature>
<feature type="transmembrane region" description="Helical" evidence="9">
    <location>
        <begin position="233"/>
        <end position="255"/>
    </location>
</feature>
<evidence type="ECO:0000256" key="4">
    <source>
        <dbReference type="ARBA" id="ARBA00022475"/>
    </source>
</evidence>
<dbReference type="InterPro" id="IPR000060">
    <property type="entry name" value="BCCT_transptr"/>
</dbReference>
<gene>
    <name evidence="10" type="ORF">C8E99_1897</name>
</gene>
<keyword evidence="6 9" id="KW-1133">Transmembrane helix</keyword>
<evidence type="ECO:0000256" key="8">
    <source>
        <dbReference type="SAM" id="MobiDB-lite"/>
    </source>
</evidence>
<feature type="region of interest" description="Disordered" evidence="8">
    <location>
        <begin position="571"/>
        <end position="668"/>
    </location>
</feature>
<feature type="region of interest" description="Disordered" evidence="8">
    <location>
        <begin position="1"/>
        <end position="24"/>
    </location>
</feature>
<feature type="compositionally biased region" description="Low complexity" evidence="8">
    <location>
        <begin position="631"/>
        <end position="647"/>
    </location>
</feature>
<dbReference type="PANTHER" id="PTHR30047:SF7">
    <property type="entry name" value="HIGH-AFFINITY CHOLINE TRANSPORT PROTEIN"/>
    <property type="match status" value="1"/>
</dbReference>
<dbReference type="GO" id="GO:0022857">
    <property type="term" value="F:transmembrane transporter activity"/>
    <property type="evidence" value="ECO:0007669"/>
    <property type="project" value="InterPro"/>
</dbReference>
<sequence length="668" mass="71195">MPDTTPSPATPGLPKSPSENSGAVGMYPHDIHPGLVPGIGVDEQRNRFGLDKLVFGITGALIVAFVAWGVTSPESVSEVSAAAFGWSMTNAGWLLNITAIVALGAMLFIGFSRFGKIRLGRDDEEPEFSRFSWVAMMFGAGIGVGIFFFGPSEPLSHYLSPPPDTVAAGSDSALHQAMAQSHFHWGLHAWAMYALVGGAIAYASYRRGRVPLISSVFRSLFGARQTEGLAGKIVDIFAIIATLFGTAATLGLAAIQIGQGVEIISGAGPLGNNGLIIILAVLTAAFVISAVSGVARGIRYLSNINILMTLGLVLFVFIAGPTLFLLNLLPSGVMEYADEMFSMMGKSLSWGADTVDFQSVWTGFYWAWWIAWTPFVGVFIARISRGRTLREFVLVVMGVPTSILVFAFTIFGGAAIWMNRNGVEGTDGSASAESLLFTLFDQLPLSQITPFIVIAVLAIFFVTSADSASVVMGTMSSRGNPEPNKLVVVFWGLCMMGIAVVMLLVGGETVLTGLQNLTILIALPFSVILLLMVVAFLRDLSTDPEAIRRDYAKTAIKNAVRRGIEEHGDDFEISVREAPEGRGAGADFDSTSDQVTEWYQRTDEEGQPVDYDYETGTYADGWTPEGTEPLAATTSSTADASVDGASSQDQIADSGTQDRQPGRGTSTS</sequence>
<comment type="similarity">
    <text evidence="2">Belongs to the BCCT transporter (TC 2.A.15) family.</text>
</comment>
<name>A0A3D9LD44_9MICC</name>
<evidence type="ECO:0000313" key="11">
    <source>
        <dbReference type="Proteomes" id="UP000256727"/>
    </source>
</evidence>
<reference evidence="10 11" key="1">
    <citation type="submission" date="2018-07" db="EMBL/GenBank/DDBJ databases">
        <title>Sequencing the genomes of 1000 actinobacteria strains.</title>
        <authorList>
            <person name="Klenk H.-P."/>
        </authorList>
    </citation>
    <scope>NUCLEOTIDE SEQUENCE [LARGE SCALE GENOMIC DNA]</scope>
    <source>
        <strain evidence="10 11">DSM 14442</strain>
    </source>
</reference>
<evidence type="ECO:0000256" key="2">
    <source>
        <dbReference type="ARBA" id="ARBA00005658"/>
    </source>
</evidence>
<evidence type="ECO:0000256" key="7">
    <source>
        <dbReference type="ARBA" id="ARBA00023136"/>
    </source>
</evidence>
<organism evidence="10 11">
    <name type="scientific">Citricoccus muralis</name>
    <dbReference type="NCBI Taxonomy" id="169134"/>
    <lineage>
        <taxon>Bacteria</taxon>
        <taxon>Bacillati</taxon>
        <taxon>Actinomycetota</taxon>
        <taxon>Actinomycetes</taxon>
        <taxon>Micrococcales</taxon>
        <taxon>Micrococcaceae</taxon>
        <taxon>Citricoccus</taxon>
    </lineage>
</organism>
<feature type="transmembrane region" description="Helical" evidence="9">
    <location>
        <begin position="486"/>
        <end position="505"/>
    </location>
</feature>
<evidence type="ECO:0000256" key="3">
    <source>
        <dbReference type="ARBA" id="ARBA00022448"/>
    </source>
</evidence>
<feature type="transmembrane region" description="Helical" evidence="9">
    <location>
        <begin position="131"/>
        <end position="150"/>
    </location>
</feature>
<proteinExistence type="inferred from homology"/>
<feature type="transmembrane region" description="Helical" evidence="9">
    <location>
        <begin position="445"/>
        <end position="465"/>
    </location>
</feature>
<accession>A0A3D9LD44</accession>
<dbReference type="AlphaFoldDB" id="A0A3D9LD44"/>
<evidence type="ECO:0000256" key="9">
    <source>
        <dbReference type="SAM" id="Phobius"/>
    </source>
</evidence>
<keyword evidence="7 9" id="KW-0472">Membrane</keyword>
<dbReference type="PANTHER" id="PTHR30047">
    <property type="entry name" value="HIGH-AFFINITY CHOLINE TRANSPORT PROTEIN-RELATED"/>
    <property type="match status" value="1"/>
</dbReference>
<feature type="transmembrane region" description="Helical" evidence="9">
    <location>
        <begin position="53"/>
        <end position="71"/>
    </location>
</feature>
<keyword evidence="4" id="KW-1003">Cell membrane</keyword>
<evidence type="ECO:0000256" key="6">
    <source>
        <dbReference type="ARBA" id="ARBA00022989"/>
    </source>
</evidence>
<comment type="caution">
    <text evidence="10">The sequence shown here is derived from an EMBL/GenBank/DDBJ whole genome shotgun (WGS) entry which is preliminary data.</text>
</comment>